<keyword evidence="4 9" id="KW-0436">Ligase</keyword>
<evidence type="ECO:0000256" key="2">
    <source>
        <dbReference type="ARBA" id="ARBA00005124"/>
    </source>
</evidence>
<dbReference type="GO" id="GO:0005737">
    <property type="term" value="C:cytoplasm"/>
    <property type="evidence" value="ECO:0007669"/>
    <property type="project" value="TreeGrafter"/>
</dbReference>
<keyword evidence="5" id="KW-0547">Nucleotide-binding</keyword>
<evidence type="ECO:0000313" key="10">
    <source>
        <dbReference type="Proteomes" id="UP000199708"/>
    </source>
</evidence>
<accession>A0A1G7RT54</accession>
<dbReference type="EC" id="6.3.1.20" evidence="3"/>
<dbReference type="PANTHER" id="PTHR12561:SF3">
    <property type="entry name" value="LIPOYLTRANSFERASE 1, MITOCHONDRIAL"/>
    <property type="match status" value="1"/>
</dbReference>
<evidence type="ECO:0000256" key="6">
    <source>
        <dbReference type="ARBA" id="ARBA00022840"/>
    </source>
</evidence>
<evidence type="ECO:0000256" key="4">
    <source>
        <dbReference type="ARBA" id="ARBA00022598"/>
    </source>
</evidence>
<sequence length="333" mass="38400">MLYLATDSLDANYYFALEEYLMTQKELKEDLFMIWQTEFTVMLGNYQNAYVELNLPELEKNKVMITRRNTGGGTIFTDRGGWQFSFITPRPQSDKRHEAINFERFMQSIIQALQSLKIPAEMNSRNDLTIHGKKISGNAQCFKGDSILHHGSLLFETDLTAMANYLNPAKHKLISKGIKSVKDRTTNIKNNCPEDWTALSFKEALIKQIVGDQPNSFYLSEADELAVQKLKKEKFESWEWVFGRNPAFSLVNESVFPGGLLKLHCKVEKGVIQSLLFEGDFFSTHDLRDFEHSVKGISFNKKTMQDHFNDNYPQDLIHNISNQQIIDTLFKDL</sequence>
<dbReference type="InterPro" id="IPR004143">
    <property type="entry name" value="BPL_LPL_catalytic"/>
</dbReference>
<evidence type="ECO:0000256" key="7">
    <source>
        <dbReference type="ARBA" id="ARBA00048037"/>
    </source>
</evidence>
<dbReference type="Pfam" id="PF10437">
    <property type="entry name" value="Lip_prot_lig_C"/>
    <property type="match status" value="1"/>
</dbReference>
<protein>
    <recommendedName>
        <fullName evidence="3">lipoate--protein ligase</fullName>
        <ecNumber evidence="3">6.3.1.20</ecNumber>
    </recommendedName>
</protein>
<dbReference type="AlphaFoldDB" id="A0A1G7RT54"/>
<dbReference type="InterPro" id="IPR045864">
    <property type="entry name" value="aa-tRNA-synth_II/BPL/LPL"/>
</dbReference>
<dbReference type="RefSeq" id="WP_090289581.1">
    <property type="nucleotide sequence ID" value="NZ_FNCK01000003.1"/>
</dbReference>
<dbReference type="SUPFAM" id="SSF82649">
    <property type="entry name" value="SufE/NifU"/>
    <property type="match status" value="1"/>
</dbReference>
<proteinExistence type="predicted"/>
<dbReference type="OrthoDB" id="9788148at2"/>
<dbReference type="NCBIfam" id="TIGR00545">
    <property type="entry name" value="lipoyltrans"/>
    <property type="match status" value="1"/>
</dbReference>
<dbReference type="PROSITE" id="PS51733">
    <property type="entry name" value="BPL_LPL_CATALYTIC"/>
    <property type="match status" value="1"/>
</dbReference>
<dbReference type="Pfam" id="PF21948">
    <property type="entry name" value="LplA-B_cat"/>
    <property type="match status" value="1"/>
</dbReference>
<keyword evidence="6" id="KW-0067">ATP-binding</keyword>
<evidence type="ECO:0000256" key="3">
    <source>
        <dbReference type="ARBA" id="ARBA00012367"/>
    </source>
</evidence>
<dbReference type="CDD" id="cd16443">
    <property type="entry name" value="LplA"/>
    <property type="match status" value="1"/>
</dbReference>
<dbReference type="InterPro" id="IPR019491">
    <property type="entry name" value="Lipoate_protein_ligase_C"/>
</dbReference>
<evidence type="ECO:0000313" key="9">
    <source>
        <dbReference type="EMBL" id="SDG13926.1"/>
    </source>
</evidence>
<dbReference type="GO" id="GO:0017118">
    <property type="term" value="F:lipoyltransferase activity"/>
    <property type="evidence" value="ECO:0007669"/>
    <property type="project" value="TreeGrafter"/>
</dbReference>
<dbReference type="STRING" id="120956.SAMN05421791_103169"/>
<dbReference type="GO" id="GO:0009249">
    <property type="term" value="P:protein lipoylation"/>
    <property type="evidence" value="ECO:0007669"/>
    <property type="project" value="InterPro"/>
</dbReference>
<gene>
    <name evidence="9" type="ORF">SAMN05421791_103169</name>
</gene>
<reference evidence="9 10" key="1">
    <citation type="submission" date="2016-10" db="EMBL/GenBank/DDBJ databases">
        <authorList>
            <person name="de Groot N.N."/>
        </authorList>
    </citation>
    <scope>NUCLEOTIDE SEQUENCE [LARGE SCALE GENOMIC DNA]</scope>
    <source>
        <strain evidence="9 10">ATCC BAA-466</strain>
    </source>
</reference>
<evidence type="ECO:0000259" key="8">
    <source>
        <dbReference type="PROSITE" id="PS51733"/>
    </source>
</evidence>
<dbReference type="InterPro" id="IPR004562">
    <property type="entry name" value="LipoylTrfase_LipoateP_Ligase"/>
</dbReference>
<comment type="pathway">
    <text evidence="2">Protein modification; protein lipoylation via exogenous pathway; protein N(6)-(lipoyl)lysine from lipoate: step 1/2.</text>
</comment>
<dbReference type="EMBL" id="FNCK01000003">
    <property type="protein sequence ID" value="SDG13926.1"/>
    <property type="molecule type" value="Genomic_DNA"/>
</dbReference>
<dbReference type="PANTHER" id="PTHR12561">
    <property type="entry name" value="LIPOATE-PROTEIN LIGASE"/>
    <property type="match status" value="1"/>
</dbReference>
<name>A0A1G7RT54_9LACT</name>
<dbReference type="Gene3D" id="3.30.390.50">
    <property type="entry name" value="CO dehydrogenase flavoprotein, C-terminal domain"/>
    <property type="match status" value="1"/>
</dbReference>
<comment type="pathway">
    <text evidence="1">Protein modification; protein lipoylation via exogenous pathway; protein N(6)-(lipoyl)lysine from lipoate: step 2/2.</text>
</comment>
<dbReference type="UniPathway" id="UPA00537">
    <property type="reaction ID" value="UER00594"/>
</dbReference>
<dbReference type="GO" id="GO:0016979">
    <property type="term" value="F:lipoate-protein ligase activity"/>
    <property type="evidence" value="ECO:0007669"/>
    <property type="project" value="UniProtKB-EC"/>
</dbReference>
<dbReference type="Gene3D" id="3.30.930.10">
    <property type="entry name" value="Bira Bifunctional Protein, Domain 2"/>
    <property type="match status" value="1"/>
</dbReference>
<dbReference type="GO" id="GO:0005524">
    <property type="term" value="F:ATP binding"/>
    <property type="evidence" value="ECO:0007669"/>
    <property type="project" value="UniProtKB-KW"/>
</dbReference>
<organism evidence="9 10">
    <name type="scientific">Facklamia miroungae</name>
    <dbReference type="NCBI Taxonomy" id="120956"/>
    <lineage>
        <taxon>Bacteria</taxon>
        <taxon>Bacillati</taxon>
        <taxon>Bacillota</taxon>
        <taxon>Bacilli</taxon>
        <taxon>Lactobacillales</taxon>
        <taxon>Aerococcaceae</taxon>
        <taxon>Facklamia</taxon>
    </lineage>
</organism>
<evidence type="ECO:0000256" key="5">
    <source>
        <dbReference type="ARBA" id="ARBA00022741"/>
    </source>
</evidence>
<dbReference type="SUPFAM" id="SSF55681">
    <property type="entry name" value="Class II aaRS and biotin synthetases"/>
    <property type="match status" value="1"/>
</dbReference>
<evidence type="ECO:0000256" key="1">
    <source>
        <dbReference type="ARBA" id="ARBA00005085"/>
    </source>
</evidence>
<keyword evidence="10" id="KW-1185">Reference proteome</keyword>
<comment type="catalytic activity">
    <reaction evidence="7">
        <text>L-lysyl-[lipoyl-carrier protein] + (R)-lipoate + ATP = N(6)-[(R)-lipoyl]-L-lysyl-[lipoyl-carrier protein] + AMP + diphosphate + H(+)</text>
        <dbReference type="Rhea" id="RHEA:49288"/>
        <dbReference type="Rhea" id="RHEA-COMP:10500"/>
        <dbReference type="Rhea" id="RHEA-COMP:10502"/>
        <dbReference type="ChEBI" id="CHEBI:15378"/>
        <dbReference type="ChEBI" id="CHEBI:29969"/>
        <dbReference type="ChEBI" id="CHEBI:30616"/>
        <dbReference type="ChEBI" id="CHEBI:33019"/>
        <dbReference type="ChEBI" id="CHEBI:83088"/>
        <dbReference type="ChEBI" id="CHEBI:83099"/>
        <dbReference type="ChEBI" id="CHEBI:456215"/>
        <dbReference type="EC" id="6.3.1.20"/>
    </reaction>
</comment>
<dbReference type="Proteomes" id="UP000199708">
    <property type="component" value="Unassembled WGS sequence"/>
</dbReference>
<feature type="domain" description="BPL/LPL catalytic" evidence="8">
    <location>
        <begin position="26"/>
        <end position="209"/>
    </location>
</feature>